<keyword evidence="1" id="KW-0732">Signal</keyword>
<dbReference type="AlphaFoldDB" id="A0A4Q0XTY6"/>
<dbReference type="Gene3D" id="3.40.50.1980">
    <property type="entry name" value="Nitrogenase molybdenum iron protein domain"/>
    <property type="match status" value="2"/>
</dbReference>
<feature type="chain" id="PRO_5020397624" evidence="1">
    <location>
        <begin position="17"/>
        <end position="326"/>
    </location>
</feature>
<organism evidence="3 4">
    <name type="scientific">Candidatus Marinarcus aquaticus</name>
    <dbReference type="NCBI Taxonomy" id="2044504"/>
    <lineage>
        <taxon>Bacteria</taxon>
        <taxon>Pseudomonadati</taxon>
        <taxon>Campylobacterota</taxon>
        <taxon>Epsilonproteobacteria</taxon>
        <taxon>Campylobacterales</taxon>
        <taxon>Arcobacteraceae</taxon>
        <taxon>Candidatus Marinarcus</taxon>
    </lineage>
</organism>
<evidence type="ECO:0000259" key="2">
    <source>
        <dbReference type="PROSITE" id="PS50983"/>
    </source>
</evidence>
<accession>A0A4Q0XTY6</accession>
<dbReference type="PANTHER" id="PTHR30535:SF34">
    <property type="entry name" value="MOLYBDATE-BINDING PROTEIN MOLA"/>
    <property type="match status" value="1"/>
</dbReference>
<dbReference type="RefSeq" id="WP_128995052.1">
    <property type="nucleotide sequence ID" value="NZ_PDKN01000001.1"/>
</dbReference>
<feature type="signal peptide" evidence="1">
    <location>
        <begin position="1"/>
        <end position="16"/>
    </location>
</feature>
<name>A0A4Q0XTY6_9BACT</name>
<dbReference type="EMBL" id="PDKN01000001">
    <property type="protein sequence ID" value="RXJ60916.1"/>
    <property type="molecule type" value="Genomic_DNA"/>
</dbReference>
<dbReference type="SUPFAM" id="SSF53807">
    <property type="entry name" value="Helical backbone' metal receptor"/>
    <property type="match status" value="1"/>
</dbReference>
<dbReference type="PANTHER" id="PTHR30535">
    <property type="entry name" value="VITAMIN B12-BINDING PROTEIN"/>
    <property type="match status" value="1"/>
</dbReference>
<evidence type="ECO:0000256" key="1">
    <source>
        <dbReference type="SAM" id="SignalP"/>
    </source>
</evidence>
<comment type="caution">
    <text evidence="3">The sequence shown here is derived from an EMBL/GenBank/DDBJ whole genome shotgun (WGS) entry which is preliminary data.</text>
</comment>
<dbReference type="Pfam" id="PF01497">
    <property type="entry name" value="Peripla_BP_2"/>
    <property type="match status" value="1"/>
</dbReference>
<dbReference type="Proteomes" id="UP000290657">
    <property type="component" value="Unassembled WGS sequence"/>
</dbReference>
<dbReference type="InterPro" id="IPR050902">
    <property type="entry name" value="ABC_Transporter_SBP"/>
</dbReference>
<keyword evidence="4" id="KW-1185">Reference proteome</keyword>
<feature type="domain" description="Fe/B12 periplasmic-binding" evidence="2">
    <location>
        <begin position="21"/>
        <end position="286"/>
    </location>
</feature>
<gene>
    <name evidence="3" type="ORF">CRV04_02575</name>
</gene>
<proteinExistence type="predicted"/>
<dbReference type="Gene3D" id="1.20.58.2180">
    <property type="match status" value="1"/>
</dbReference>
<protein>
    <submittedName>
        <fullName evidence="3">ABC transporter substrate-binding protein</fullName>
    </submittedName>
</protein>
<reference evidence="3 4" key="1">
    <citation type="submission" date="2017-10" db="EMBL/GenBank/DDBJ databases">
        <title>Genomics of the genus Arcobacter.</title>
        <authorList>
            <person name="Perez-Cataluna A."/>
            <person name="Figueras M.J."/>
        </authorList>
    </citation>
    <scope>NUCLEOTIDE SEQUENCE [LARGE SCALE GENOMIC DNA]</scope>
    <source>
        <strain evidence="3 4">CECT 8987</strain>
    </source>
</reference>
<sequence length="326" mass="37577">MKKILFFLMIVGTVFAKENFTVFGASPPATYFLYSFNPKVIAGINYQFKQRELTFIDSSIAQLPVIGGWFGQGNTPNFETLLKVQPNLVLTWNYNNGYKPVDDKLKGLGFKTYGVNIATIDDYVHLYKEVGEVLRMQKRGERLSNYVRKALQKVQSVKEKVQVKKVVYYAEGVDGLLTECHASIHADLIEYVGAYNPHRCSNKIGYGRERITAEQLMLYDPDVIITQERSFYENIYKSQRFRDIKAVKNKAVYLIPSTPFSWFDRPPSFMKILGAQWLSSLLYTDLYPNKIEKDVDAFYQLFLNVKLNNKQIKQLLKDNNGNVLGF</sequence>
<dbReference type="PROSITE" id="PS50983">
    <property type="entry name" value="FE_B12_PBP"/>
    <property type="match status" value="1"/>
</dbReference>
<dbReference type="GO" id="GO:0071281">
    <property type="term" value="P:cellular response to iron ion"/>
    <property type="evidence" value="ECO:0007669"/>
    <property type="project" value="TreeGrafter"/>
</dbReference>
<dbReference type="InterPro" id="IPR002491">
    <property type="entry name" value="ABC_transptr_periplasmic_BD"/>
</dbReference>
<evidence type="ECO:0000313" key="3">
    <source>
        <dbReference type="EMBL" id="RXJ60916.1"/>
    </source>
</evidence>
<dbReference type="OrthoDB" id="9775594at2"/>
<evidence type="ECO:0000313" key="4">
    <source>
        <dbReference type="Proteomes" id="UP000290657"/>
    </source>
</evidence>